<dbReference type="InterPro" id="IPR036249">
    <property type="entry name" value="Thioredoxin-like_sf"/>
</dbReference>
<accession>A0AAV1UE27</accession>
<keyword evidence="5" id="KW-0644">Prostaglandin metabolism</keyword>
<proteinExistence type="inferred from homology"/>
<sequence length="333" mass="37289">MLHRSVARLACGLRSTSLALAHPSAPKRFVPTTTRFQSHISGSASLLLQKWRFVAATAVSTSASYAFCSTAASVTDTIKTNRAVLKVVLYQYEPCPYCCKVKAVLDYLKLPYDVVEVNPLTKKETKAVTKYAKVPVVTIGNDVVVDSSAIIMRLWDLVVPAKSSQLEHKEPQEEEAQWCQWVDQKLIVLTPPNIYRTLPEALQAFDYCLAAGNFTSMERHLSKYVGAMVMYLIAKRSKKKYGIDDERLALYAALNSWVDAVGDKRMFLGGHEPNKADLSVFGVLRAMHGLDTYNDVMRETEIGPWFRCMTDRVGSSSRTASKQLEITVKEYRT</sequence>
<gene>
    <name evidence="20" type="ORF">PM001_LOCUS18186</name>
</gene>
<evidence type="ECO:0000256" key="16">
    <source>
        <dbReference type="ARBA" id="ARBA00023931"/>
    </source>
</evidence>
<dbReference type="AlphaFoldDB" id="A0AAV1UE27"/>
<evidence type="ECO:0000256" key="10">
    <source>
        <dbReference type="ARBA" id="ARBA00022989"/>
    </source>
</evidence>
<dbReference type="SFLD" id="SFLDG01203">
    <property type="entry name" value="Prostaglandin_E_synthase_like1"/>
    <property type="match status" value="1"/>
</dbReference>
<dbReference type="InterPro" id="IPR004045">
    <property type="entry name" value="Glutathione_S-Trfase_N"/>
</dbReference>
<dbReference type="PANTHER" id="PTHR12782">
    <property type="entry name" value="MICROSOMAL PROSTAGLANDIN E SYNTHASE-2"/>
    <property type="match status" value="1"/>
</dbReference>
<evidence type="ECO:0000256" key="4">
    <source>
        <dbReference type="ARBA" id="ARBA00019474"/>
    </source>
</evidence>
<dbReference type="InterPro" id="IPR034335">
    <property type="entry name" value="PGES2_C"/>
</dbReference>
<keyword evidence="14" id="KW-0413">Isomerase</keyword>
<evidence type="ECO:0000256" key="9">
    <source>
        <dbReference type="ARBA" id="ARBA00022832"/>
    </source>
</evidence>
<dbReference type="InterPro" id="IPR040079">
    <property type="entry name" value="Glutathione_S-Trfase"/>
</dbReference>
<dbReference type="EC" id="5.3.99.3" evidence="3"/>
<dbReference type="Gene3D" id="3.40.30.10">
    <property type="entry name" value="Glutaredoxin"/>
    <property type="match status" value="1"/>
</dbReference>
<evidence type="ECO:0000256" key="17">
    <source>
        <dbReference type="ARBA" id="ARBA00031041"/>
    </source>
</evidence>
<evidence type="ECO:0000256" key="12">
    <source>
        <dbReference type="ARBA" id="ARBA00023136"/>
    </source>
</evidence>
<dbReference type="SFLD" id="SFLDS00019">
    <property type="entry name" value="Glutathione_Transferase_(cytos"/>
    <property type="match status" value="1"/>
</dbReference>
<comment type="catalytic activity">
    <reaction evidence="15">
        <text>prostaglandin H2 = (12S)-hydroxy-(5Z,8E,10E)-heptadecatrienoate + malonaldehyde</text>
        <dbReference type="Rhea" id="RHEA:48644"/>
        <dbReference type="ChEBI" id="CHEBI:57405"/>
        <dbReference type="ChEBI" id="CHEBI:90694"/>
        <dbReference type="ChEBI" id="CHEBI:566274"/>
    </reaction>
    <physiologicalReaction direction="left-to-right" evidence="15">
        <dbReference type="Rhea" id="RHEA:48645"/>
    </physiologicalReaction>
</comment>
<evidence type="ECO:0000256" key="5">
    <source>
        <dbReference type="ARBA" id="ARBA00022501"/>
    </source>
</evidence>
<dbReference type="SFLD" id="SFLDG01182">
    <property type="entry name" value="Prostaglandin_E_synthase_like"/>
    <property type="match status" value="1"/>
</dbReference>
<dbReference type="InterPro" id="IPR036282">
    <property type="entry name" value="Glutathione-S-Trfase_C_sf"/>
</dbReference>
<comment type="pathway">
    <text evidence="1">Lipid metabolism; prostaglandin biosynthesis.</text>
</comment>
<evidence type="ECO:0000256" key="18">
    <source>
        <dbReference type="ARBA" id="ARBA00037847"/>
    </source>
</evidence>
<name>A0AAV1UE27_9STRA</name>
<comment type="subcellular location">
    <subcellularLocation>
        <location evidence="18">Endomembrane system</location>
        <topology evidence="18">Single-pass membrane protein</topology>
    </subcellularLocation>
</comment>
<dbReference type="GO" id="GO:0012505">
    <property type="term" value="C:endomembrane system"/>
    <property type="evidence" value="ECO:0007669"/>
    <property type="project" value="UniProtKB-SubCell"/>
</dbReference>
<evidence type="ECO:0000256" key="6">
    <source>
        <dbReference type="ARBA" id="ARBA00022516"/>
    </source>
</evidence>
<dbReference type="InterPro" id="IPR034334">
    <property type="entry name" value="PGES2"/>
</dbReference>
<comment type="catalytic activity">
    <reaction evidence="16">
        <text>prostaglandin H2 = prostaglandin E2</text>
        <dbReference type="Rhea" id="RHEA:12893"/>
        <dbReference type="ChEBI" id="CHEBI:57405"/>
        <dbReference type="ChEBI" id="CHEBI:606564"/>
        <dbReference type="EC" id="5.3.99.3"/>
    </reaction>
    <physiologicalReaction direction="left-to-right" evidence="16">
        <dbReference type="Rhea" id="RHEA:12894"/>
    </physiologicalReaction>
</comment>
<evidence type="ECO:0000256" key="2">
    <source>
        <dbReference type="ARBA" id="ARBA00007409"/>
    </source>
</evidence>
<keyword evidence="7" id="KW-0643">Prostaglandin biosynthesis</keyword>
<comment type="similarity">
    <text evidence="2">Belongs to the GST superfamily.</text>
</comment>
<dbReference type="SUPFAM" id="SSF52833">
    <property type="entry name" value="Thioredoxin-like"/>
    <property type="match status" value="1"/>
</dbReference>
<evidence type="ECO:0000259" key="19">
    <source>
        <dbReference type="Pfam" id="PF13417"/>
    </source>
</evidence>
<dbReference type="Proteomes" id="UP001162060">
    <property type="component" value="Unassembled WGS sequence"/>
</dbReference>
<dbReference type="PROSITE" id="PS00195">
    <property type="entry name" value="GLUTAREDOXIN_1"/>
    <property type="match status" value="1"/>
</dbReference>
<evidence type="ECO:0000256" key="8">
    <source>
        <dbReference type="ARBA" id="ARBA00022692"/>
    </source>
</evidence>
<evidence type="ECO:0000256" key="7">
    <source>
        <dbReference type="ARBA" id="ARBA00022585"/>
    </source>
</evidence>
<dbReference type="PROSITE" id="PS51354">
    <property type="entry name" value="GLUTAREDOXIN_2"/>
    <property type="match status" value="1"/>
</dbReference>
<keyword evidence="13" id="KW-0275">Fatty acid biosynthesis</keyword>
<dbReference type="GO" id="GO:0005739">
    <property type="term" value="C:mitochondrion"/>
    <property type="evidence" value="ECO:0007669"/>
    <property type="project" value="TreeGrafter"/>
</dbReference>
<evidence type="ECO:0000313" key="21">
    <source>
        <dbReference type="Proteomes" id="UP001162060"/>
    </source>
</evidence>
<evidence type="ECO:0000256" key="11">
    <source>
        <dbReference type="ARBA" id="ARBA00023098"/>
    </source>
</evidence>
<dbReference type="SUPFAM" id="SSF47616">
    <property type="entry name" value="GST C-terminal domain-like"/>
    <property type="match status" value="1"/>
</dbReference>
<evidence type="ECO:0000313" key="20">
    <source>
        <dbReference type="EMBL" id="CAK7933036.1"/>
    </source>
</evidence>
<comment type="caution">
    <text evidence="20">The sequence shown here is derived from an EMBL/GenBank/DDBJ whole genome shotgun (WGS) entry which is preliminary data.</text>
</comment>
<keyword evidence="12" id="KW-0472">Membrane</keyword>
<dbReference type="InterPro" id="IPR011767">
    <property type="entry name" value="GLR_AS"/>
</dbReference>
<keyword evidence="6" id="KW-0444">Lipid biosynthesis</keyword>
<keyword evidence="10" id="KW-1133">Transmembrane helix</keyword>
<protein>
    <recommendedName>
        <fullName evidence="4">Prostaglandin E synthase 2</fullName>
        <ecNumber evidence="3">5.3.99.3</ecNumber>
    </recommendedName>
    <alternativeName>
        <fullName evidence="17">Microsomal prostaglandin E synthase 2</fullName>
    </alternativeName>
</protein>
<evidence type="ECO:0000256" key="15">
    <source>
        <dbReference type="ARBA" id="ARBA00023930"/>
    </source>
</evidence>
<dbReference type="GO" id="GO:0050220">
    <property type="term" value="F:prostaglandin-E synthase activity"/>
    <property type="evidence" value="ECO:0007669"/>
    <property type="project" value="UniProtKB-EC"/>
</dbReference>
<dbReference type="Gene3D" id="1.20.1050.10">
    <property type="match status" value="1"/>
</dbReference>
<keyword evidence="8" id="KW-0812">Transmembrane</keyword>
<dbReference type="Pfam" id="PF13417">
    <property type="entry name" value="GST_N_3"/>
    <property type="match status" value="1"/>
</dbReference>
<organism evidence="20 21">
    <name type="scientific">Peronospora matthiolae</name>
    <dbReference type="NCBI Taxonomy" id="2874970"/>
    <lineage>
        <taxon>Eukaryota</taxon>
        <taxon>Sar</taxon>
        <taxon>Stramenopiles</taxon>
        <taxon>Oomycota</taxon>
        <taxon>Peronosporomycetes</taxon>
        <taxon>Peronosporales</taxon>
        <taxon>Peronosporaceae</taxon>
        <taxon>Peronospora</taxon>
    </lineage>
</organism>
<dbReference type="EMBL" id="CAKLBY020000193">
    <property type="protein sequence ID" value="CAK7933036.1"/>
    <property type="molecule type" value="Genomic_DNA"/>
</dbReference>
<dbReference type="PANTHER" id="PTHR12782:SF5">
    <property type="entry name" value="PROSTAGLANDIN E SYNTHASE 2"/>
    <property type="match status" value="1"/>
</dbReference>
<keyword evidence="11" id="KW-0443">Lipid metabolism</keyword>
<evidence type="ECO:0000256" key="3">
    <source>
        <dbReference type="ARBA" id="ARBA00012203"/>
    </source>
</evidence>
<evidence type="ECO:0000256" key="14">
    <source>
        <dbReference type="ARBA" id="ARBA00023235"/>
    </source>
</evidence>
<feature type="domain" description="GST N-terminal" evidence="19">
    <location>
        <begin position="89"/>
        <end position="154"/>
    </location>
</feature>
<dbReference type="CDD" id="cd03197">
    <property type="entry name" value="GST_C_mPGES2"/>
    <property type="match status" value="1"/>
</dbReference>
<keyword evidence="9" id="KW-0276">Fatty acid metabolism</keyword>
<reference evidence="20" key="1">
    <citation type="submission" date="2024-01" db="EMBL/GenBank/DDBJ databases">
        <authorList>
            <person name="Webb A."/>
        </authorList>
    </citation>
    <scope>NUCLEOTIDE SEQUENCE</scope>
    <source>
        <strain evidence="20">Pm1</strain>
    </source>
</reference>
<evidence type="ECO:0000256" key="13">
    <source>
        <dbReference type="ARBA" id="ARBA00023160"/>
    </source>
</evidence>
<dbReference type="GO" id="GO:0006633">
    <property type="term" value="P:fatty acid biosynthetic process"/>
    <property type="evidence" value="ECO:0007669"/>
    <property type="project" value="UniProtKB-KW"/>
</dbReference>
<evidence type="ECO:0000256" key="1">
    <source>
        <dbReference type="ARBA" id="ARBA00004702"/>
    </source>
</evidence>